<dbReference type="Proteomes" id="UP000269352">
    <property type="component" value="Unassembled WGS sequence"/>
</dbReference>
<keyword evidence="3" id="KW-1185">Reference proteome</keyword>
<reference evidence="2 3" key="1">
    <citation type="journal article" date="2019" name="ISME J.">
        <title>Genome analyses of uncultured TG2/ZB3 bacteria in 'Margulisbacteria' specifically attached to ectosymbiotic spirochetes of protists in the termite gut.</title>
        <authorList>
            <person name="Utami Y.D."/>
            <person name="Kuwahara H."/>
            <person name="Igai K."/>
            <person name="Murakami T."/>
            <person name="Sugaya K."/>
            <person name="Morikawa T."/>
            <person name="Nagura Y."/>
            <person name="Yuki M."/>
            <person name="Deevong P."/>
            <person name="Inoue T."/>
            <person name="Kihara K."/>
            <person name="Lo N."/>
            <person name="Yamada A."/>
            <person name="Ohkuma M."/>
            <person name="Hongoh Y."/>
        </authorList>
    </citation>
    <scope>NUCLEOTIDE SEQUENCE [LARGE SCALE GENOMIC DNA]</scope>
    <source>
        <strain evidence="2">NkOx7-01</strain>
    </source>
</reference>
<dbReference type="PANTHER" id="PTHR35458">
    <property type="entry name" value="SLR0755 PROTEIN"/>
    <property type="match status" value="1"/>
</dbReference>
<protein>
    <submittedName>
        <fullName evidence="2">Circadian timing LabA-like protein</fullName>
    </submittedName>
</protein>
<proteinExistence type="predicted"/>
<evidence type="ECO:0000259" key="1">
    <source>
        <dbReference type="Pfam" id="PF01936"/>
    </source>
</evidence>
<dbReference type="Pfam" id="PF01936">
    <property type="entry name" value="NYN"/>
    <property type="match status" value="1"/>
</dbReference>
<organism evidence="2 3">
    <name type="scientific">Termititenax aidoneus</name>
    <dbReference type="NCBI Taxonomy" id="2218524"/>
    <lineage>
        <taxon>Bacteria</taxon>
        <taxon>Bacillati</taxon>
        <taxon>Candidatus Margulisiibacteriota</taxon>
        <taxon>Candidatus Termititenacia</taxon>
        <taxon>Candidatus Termititenacales</taxon>
        <taxon>Candidatus Termititenacaceae</taxon>
        <taxon>Candidatus Termititenax</taxon>
    </lineage>
</organism>
<evidence type="ECO:0000313" key="3">
    <source>
        <dbReference type="Proteomes" id="UP000269352"/>
    </source>
</evidence>
<comment type="caution">
    <text evidence="2">The sequence shown here is derived from an EMBL/GenBank/DDBJ whole genome shotgun (WGS) entry which is preliminary data.</text>
</comment>
<evidence type="ECO:0000313" key="2">
    <source>
        <dbReference type="EMBL" id="GBR73780.1"/>
    </source>
</evidence>
<dbReference type="CDD" id="cd18722">
    <property type="entry name" value="PIN_NicB-like"/>
    <property type="match status" value="1"/>
</dbReference>
<dbReference type="InterPro" id="IPR047140">
    <property type="entry name" value="LabA"/>
</dbReference>
<dbReference type="Gene3D" id="3.40.50.1010">
    <property type="entry name" value="5'-nuclease"/>
    <property type="match status" value="1"/>
</dbReference>
<dbReference type="GO" id="GO:0004540">
    <property type="term" value="F:RNA nuclease activity"/>
    <property type="evidence" value="ECO:0007669"/>
    <property type="project" value="InterPro"/>
</dbReference>
<feature type="domain" description="NYN" evidence="1">
    <location>
        <begin position="5"/>
        <end position="166"/>
    </location>
</feature>
<sequence length="231" mass="27007">MNKSRVSFYVDGFNIYHRLRDFQKKTGLCFKWLDYKSLFQSLLKDKEILTDIYFFTALSKDFGEESILRHNKYITALELQGVKIIQGYFNKKQRKCRVEDCAYQGHKYFTDHEEKQTDVNISLQLLKDAIQDKYDKCFLMSGDNDFAPVLKTIMEMTNKQAGVVTPPYQCGAVKLHTLMKLKNSCYHDLQTNKRLIINLAFDKLKGHSLPEVIKDKAGDILVAMPKEYQQF</sequence>
<dbReference type="PANTHER" id="PTHR35458:SF8">
    <property type="entry name" value="SLR0650 PROTEIN"/>
    <property type="match status" value="1"/>
</dbReference>
<name>A0A388TAS5_TERA1</name>
<dbReference type="AlphaFoldDB" id="A0A388TAS5"/>
<accession>A0A388TAS5</accession>
<dbReference type="EMBL" id="BGZN01000019">
    <property type="protein sequence ID" value="GBR73780.1"/>
    <property type="molecule type" value="Genomic_DNA"/>
</dbReference>
<dbReference type="InterPro" id="IPR021139">
    <property type="entry name" value="NYN"/>
</dbReference>
<gene>
    <name evidence="2" type="ORF">NO1_1079</name>
</gene>